<dbReference type="Pfam" id="PF13828">
    <property type="entry name" value="DUF4190"/>
    <property type="match status" value="1"/>
</dbReference>
<feature type="transmembrane region" description="Helical" evidence="2">
    <location>
        <begin position="319"/>
        <end position="342"/>
    </location>
</feature>
<keyword evidence="2" id="KW-0812">Transmembrane</keyword>
<feature type="compositionally biased region" description="Polar residues" evidence="1">
    <location>
        <begin position="65"/>
        <end position="82"/>
    </location>
</feature>
<evidence type="ECO:0000313" key="4">
    <source>
        <dbReference type="EMBL" id="KFI45668.1"/>
    </source>
</evidence>
<keyword evidence="2" id="KW-0472">Membrane</keyword>
<dbReference type="RefSeq" id="WP_161786417.1">
    <property type="nucleotide sequence ID" value="NZ_JDUS01000006.1"/>
</dbReference>
<dbReference type="OrthoDB" id="3238658at2"/>
<proteinExistence type="predicted"/>
<dbReference type="AlphaFoldDB" id="A0A086ZGL8"/>
<name>A0A086ZGL8_9BIFI</name>
<reference evidence="4 5" key="1">
    <citation type="submission" date="2014-03" db="EMBL/GenBank/DDBJ databases">
        <title>Genomics of Bifidobacteria.</title>
        <authorList>
            <person name="Ventura M."/>
            <person name="Milani C."/>
            <person name="Lugli G.A."/>
        </authorList>
    </citation>
    <scope>NUCLEOTIDE SEQUENCE [LARGE SCALE GENOMIC DNA]</scope>
    <source>
        <strain evidence="4 5">DSM 22767</strain>
    </source>
</reference>
<feature type="transmembrane region" description="Helical" evidence="2">
    <location>
        <begin position="280"/>
        <end position="307"/>
    </location>
</feature>
<dbReference type="STRING" id="1437606.BBOH_0918"/>
<dbReference type="eggNOG" id="ENOG5033A46">
    <property type="taxonomic scope" value="Bacteria"/>
</dbReference>
<evidence type="ECO:0000259" key="3">
    <source>
        <dbReference type="Pfam" id="PF13828"/>
    </source>
</evidence>
<keyword evidence="2" id="KW-1133">Transmembrane helix</keyword>
<sequence>MNENDMDNISGPDDSTTDADHKPDQPPSENHTIDTPADDNKNSTANTVVNPPSEPPKTSGAGEQVDNQAYPTSPDSFSPQNHAKSDKHRHGQRKDDWSHSPYIASHTASEPTPIFAVPQQSAPYVTNQLPPQTPIPNAPTGTPNHGTAQADTARPQQTPNQYTAPPAPYNTPQPYDTMPTAPGTFGDAYQRASRHAMRTAVQPPAAYPHPGNPAGSVHYTTPGSTGYQTAESNAFNAARPAMANYGNPNTPTYGSSYDNTPSGYPNGLPPYSGHGNKERWNVLCIIGFILAFFFPITGLVLSIVALVQMKRTHERSKGMSIAGIIISALRLLLNIVIIVILLSSVGVFGNQHSYGYTYSNDDCDTYGDCREDSRPDFNDRDDEDNEKNQDDDNQHNEDNDQRDDNSDDYNGEDEEDISHEASSSTRVNDTDTGRTVFHQVRPNAVH</sequence>
<feature type="compositionally biased region" description="Basic and acidic residues" evidence="1">
    <location>
        <begin position="369"/>
        <end position="378"/>
    </location>
</feature>
<dbReference type="EMBL" id="JGYP01000002">
    <property type="protein sequence ID" value="KFI45668.1"/>
    <property type="molecule type" value="Genomic_DNA"/>
</dbReference>
<comment type="caution">
    <text evidence="4">The sequence shown here is derived from an EMBL/GenBank/DDBJ whole genome shotgun (WGS) entry which is preliminary data.</text>
</comment>
<feature type="compositionally biased region" description="Acidic residues" evidence="1">
    <location>
        <begin position="405"/>
        <end position="417"/>
    </location>
</feature>
<feature type="domain" description="DUF4190" evidence="3">
    <location>
        <begin position="282"/>
        <end position="336"/>
    </location>
</feature>
<feature type="region of interest" description="Disordered" evidence="1">
    <location>
        <begin position="1"/>
        <end position="167"/>
    </location>
</feature>
<gene>
    <name evidence="4" type="ORF">BBOH_0918</name>
</gene>
<evidence type="ECO:0000256" key="1">
    <source>
        <dbReference type="SAM" id="MobiDB-lite"/>
    </source>
</evidence>
<dbReference type="InterPro" id="IPR025241">
    <property type="entry name" value="DUF4190"/>
</dbReference>
<dbReference type="Proteomes" id="UP000029096">
    <property type="component" value="Unassembled WGS sequence"/>
</dbReference>
<feature type="compositionally biased region" description="Polar residues" evidence="1">
    <location>
        <begin position="139"/>
        <end position="163"/>
    </location>
</feature>
<evidence type="ECO:0000256" key="2">
    <source>
        <dbReference type="SAM" id="Phobius"/>
    </source>
</evidence>
<feature type="compositionally biased region" description="Polar residues" evidence="1">
    <location>
        <begin position="118"/>
        <end position="130"/>
    </location>
</feature>
<accession>A0A086ZGL8</accession>
<keyword evidence="5" id="KW-1185">Reference proteome</keyword>
<feature type="compositionally biased region" description="Basic and acidic residues" evidence="1">
    <location>
        <begin position="386"/>
        <end position="404"/>
    </location>
</feature>
<feature type="region of interest" description="Disordered" evidence="1">
    <location>
        <begin position="369"/>
        <end position="446"/>
    </location>
</feature>
<evidence type="ECO:0000313" key="5">
    <source>
        <dbReference type="Proteomes" id="UP000029096"/>
    </source>
</evidence>
<organism evidence="4 5">
    <name type="scientific">Bifidobacterium bohemicum DSM 22767</name>
    <dbReference type="NCBI Taxonomy" id="1437606"/>
    <lineage>
        <taxon>Bacteria</taxon>
        <taxon>Bacillati</taxon>
        <taxon>Actinomycetota</taxon>
        <taxon>Actinomycetes</taxon>
        <taxon>Bifidobacteriales</taxon>
        <taxon>Bifidobacteriaceae</taxon>
        <taxon>Bifidobacterium</taxon>
    </lineage>
</organism>
<protein>
    <recommendedName>
        <fullName evidence="3">DUF4190 domain-containing protein</fullName>
    </recommendedName>
</protein>